<gene>
    <name evidence="1" type="ORF">JZO67_000570</name>
</gene>
<dbReference type="Proteomes" id="UP000664357">
    <property type="component" value="Unassembled WGS sequence"/>
</dbReference>
<accession>A0ABV0EJ27</accession>
<sequence>MTYKRIKPIGAYCPNCQRRLEILLSNNRQSNLCLCFRCQTVYEINDSTLQKLIVSKPVSKSEKQQLINVIQTLPEKYQYKGQGSQLRKTDAGFQRSWLSLAAYEQQFGETLGYNHCDLRKSSNSCKWCGSDLPKGRRSFCKDSCSRNYSKATFTKRHMASLPYRIACRDRFYCQISGEDLAQNNRYNQRIPASNGNLAIHHLIFVSENGTDYEQNLLTLSAEVHRDYHAGDTVIAAKIHEIRDHRSSEYSAKMFFS</sequence>
<comment type="caution">
    <text evidence="1">The sequence shown here is derived from an EMBL/GenBank/DDBJ whole genome shotgun (WGS) entry which is preliminary data.</text>
</comment>
<evidence type="ECO:0000313" key="2">
    <source>
        <dbReference type="Proteomes" id="UP000664357"/>
    </source>
</evidence>
<keyword evidence="2" id="KW-1185">Reference proteome</keyword>
<reference evidence="1 2" key="1">
    <citation type="submission" date="2021-03" db="EMBL/GenBank/DDBJ databases">
        <authorList>
            <person name="Gilmore M.S."/>
            <person name="Schwartzman J."/>
            <person name="Van Tyne D."/>
            <person name="Martin M."/>
            <person name="Earl A.M."/>
            <person name="Manson A.L."/>
            <person name="Straub T."/>
            <person name="Salamzade R."/>
            <person name="Saavedra J."/>
            <person name="Lebreton F."/>
            <person name="Prichula J."/>
            <person name="Schaufler K."/>
            <person name="Gaca A."/>
            <person name="Sgardioli B."/>
            <person name="Wagenaar J."/>
            <person name="Strong T."/>
        </authorList>
    </citation>
    <scope>NUCLEOTIDE SEQUENCE [LARGE SCALE GENOMIC DNA]</scope>
    <source>
        <strain evidence="1 2">665A</strain>
    </source>
</reference>
<dbReference type="EMBL" id="JAFREL020000001">
    <property type="protein sequence ID" value="MEO1768631.1"/>
    <property type="molecule type" value="Genomic_DNA"/>
</dbReference>
<protein>
    <recommendedName>
        <fullName evidence="3">HNH endonuclease</fullName>
    </recommendedName>
</protein>
<organism evidence="1 2">
    <name type="scientific">Candidatus Enterococcus ferrettii</name>
    <dbReference type="NCBI Taxonomy" id="2815324"/>
    <lineage>
        <taxon>Bacteria</taxon>
        <taxon>Bacillati</taxon>
        <taxon>Bacillota</taxon>
        <taxon>Bacilli</taxon>
        <taxon>Lactobacillales</taxon>
        <taxon>Enterococcaceae</taxon>
        <taxon>Enterococcus</taxon>
    </lineage>
</organism>
<reference evidence="1 2" key="2">
    <citation type="submission" date="2024-02" db="EMBL/GenBank/DDBJ databases">
        <title>The Genome Sequence of Enterococcus sp. DIV0159.</title>
        <authorList>
            <person name="Earl A."/>
            <person name="Manson A."/>
            <person name="Gilmore M."/>
            <person name="Sanders J."/>
            <person name="Shea T."/>
            <person name="Howe W."/>
            <person name="Livny J."/>
            <person name="Cuomo C."/>
            <person name="Neafsey D."/>
            <person name="Birren B."/>
        </authorList>
    </citation>
    <scope>NUCLEOTIDE SEQUENCE [LARGE SCALE GENOMIC DNA]</scope>
    <source>
        <strain evidence="1 2">665A</strain>
    </source>
</reference>
<dbReference type="RefSeq" id="WP_207701581.1">
    <property type="nucleotide sequence ID" value="NZ_JAFREL020000001.1"/>
</dbReference>
<evidence type="ECO:0008006" key="3">
    <source>
        <dbReference type="Google" id="ProtNLM"/>
    </source>
</evidence>
<name>A0ABV0EJ27_9ENTE</name>
<proteinExistence type="predicted"/>
<evidence type="ECO:0000313" key="1">
    <source>
        <dbReference type="EMBL" id="MEO1768631.1"/>
    </source>
</evidence>